<accession>A0A5M3WJG6</accession>
<evidence type="ECO:0000256" key="1">
    <source>
        <dbReference type="ARBA" id="ARBA00004418"/>
    </source>
</evidence>
<dbReference type="Proteomes" id="UP000331127">
    <property type="component" value="Unassembled WGS sequence"/>
</dbReference>
<dbReference type="EMBL" id="BLAE01000005">
    <property type="protein sequence ID" value="GES07183.1"/>
    <property type="molecule type" value="Genomic_DNA"/>
</dbReference>
<protein>
    <submittedName>
        <fullName evidence="5">ABC transporter substrate-binding protein</fullName>
    </submittedName>
</protein>
<sequence length="343" mass="36575">MWGVPALVVTLTATACGGGGAASDGKGSVTYAGYGGSGQQAISQAWLEPFAAANGVKVVQDDPVTYAKVHQMVDAKKVTWDIAQGGVDFGLDDNPRLEDIDCAVVACDEFAGGPFELKKQGVPFFVFSIVLAYNTEKFPTPPTSFADYFDTKKFPGKRAIDGGNGMQGILEAALLAGGTPRDQLYPLDVEKALKLIEPVKQDFIVFKDASECINLVSSGEAVMGNCYNGRVEIAKNEGRPIDNIWSQQIYYCDYLFVPKGAPNKDNAMKLIAYIAANANNGRLTDYIPYGPANPKAAATGKYAAGAPTGHVLDGADAPIVPDPGWWTANREQTIERTSLWLSS</sequence>
<reference evidence="5 6" key="1">
    <citation type="submission" date="2019-10" db="EMBL/GenBank/DDBJ databases">
        <title>Whole genome shotgun sequence of Acrocarpospora macrocephala NBRC 16266.</title>
        <authorList>
            <person name="Ichikawa N."/>
            <person name="Kimura A."/>
            <person name="Kitahashi Y."/>
            <person name="Komaki H."/>
            <person name="Oguchi A."/>
        </authorList>
    </citation>
    <scope>NUCLEOTIDE SEQUENCE [LARGE SCALE GENOMIC DNA]</scope>
    <source>
        <strain evidence="5 6">NBRC 16266</strain>
    </source>
</reference>
<dbReference type="GO" id="GO:0015888">
    <property type="term" value="P:thiamine transport"/>
    <property type="evidence" value="ECO:0007669"/>
    <property type="project" value="TreeGrafter"/>
</dbReference>
<dbReference type="AlphaFoldDB" id="A0A5M3WJG6"/>
<evidence type="ECO:0000256" key="2">
    <source>
        <dbReference type="ARBA" id="ARBA00022448"/>
    </source>
</evidence>
<evidence type="ECO:0000256" key="3">
    <source>
        <dbReference type="ARBA" id="ARBA00022729"/>
    </source>
</evidence>
<keyword evidence="3" id="KW-0732">Signal</keyword>
<keyword evidence="6" id="KW-1185">Reference proteome</keyword>
<comment type="subcellular location">
    <subcellularLocation>
        <location evidence="1">Periplasm</location>
    </subcellularLocation>
</comment>
<keyword evidence="4" id="KW-0574">Periplasm</keyword>
<keyword evidence="2" id="KW-0813">Transport</keyword>
<evidence type="ECO:0000313" key="5">
    <source>
        <dbReference type="EMBL" id="GES07183.1"/>
    </source>
</evidence>
<gene>
    <name evidence="5" type="ORF">Amac_007780</name>
</gene>
<proteinExistence type="predicted"/>
<organism evidence="5 6">
    <name type="scientific">Acrocarpospora macrocephala</name>
    <dbReference type="NCBI Taxonomy" id="150177"/>
    <lineage>
        <taxon>Bacteria</taxon>
        <taxon>Bacillati</taxon>
        <taxon>Actinomycetota</taxon>
        <taxon>Actinomycetes</taxon>
        <taxon>Streptosporangiales</taxon>
        <taxon>Streptosporangiaceae</taxon>
        <taxon>Acrocarpospora</taxon>
    </lineage>
</organism>
<evidence type="ECO:0000313" key="6">
    <source>
        <dbReference type="Proteomes" id="UP000331127"/>
    </source>
</evidence>
<comment type="caution">
    <text evidence="5">The sequence shown here is derived from an EMBL/GenBank/DDBJ whole genome shotgun (WGS) entry which is preliminary data.</text>
</comment>
<dbReference type="GO" id="GO:0030288">
    <property type="term" value="C:outer membrane-bounded periplasmic space"/>
    <property type="evidence" value="ECO:0007669"/>
    <property type="project" value="TreeGrafter"/>
</dbReference>
<dbReference type="Pfam" id="PF13416">
    <property type="entry name" value="SBP_bac_8"/>
    <property type="match status" value="1"/>
</dbReference>
<dbReference type="PANTHER" id="PTHR30006:SF3">
    <property type="entry name" value="THIAMINE-BINDING PERIPLASMIC PROTEIN"/>
    <property type="match status" value="1"/>
</dbReference>
<evidence type="ECO:0000256" key="4">
    <source>
        <dbReference type="ARBA" id="ARBA00022764"/>
    </source>
</evidence>
<dbReference type="PANTHER" id="PTHR30006">
    <property type="entry name" value="THIAMINE-BINDING PERIPLASMIC PROTEIN-RELATED"/>
    <property type="match status" value="1"/>
</dbReference>
<dbReference type="InterPro" id="IPR006059">
    <property type="entry name" value="SBP"/>
</dbReference>
<dbReference type="SUPFAM" id="SSF53850">
    <property type="entry name" value="Periplasmic binding protein-like II"/>
    <property type="match status" value="1"/>
</dbReference>
<dbReference type="GO" id="GO:0030975">
    <property type="term" value="F:thiamine binding"/>
    <property type="evidence" value="ECO:0007669"/>
    <property type="project" value="TreeGrafter"/>
</dbReference>
<dbReference type="GO" id="GO:0030976">
    <property type="term" value="F:thiamine pyrophosphate binding"/>
    <property type="evidence" value="ECO:0007669"/>
    <property type="project" value="TreeGrafter"/>
</dbReference>
<dbReference type="Gene3D" id="3.40.190.10">
    <property type="entry name" value="Periplasmic binding protein-like II"/>
    <property type="match status" value="2"/>
</dbReference>
<name>A0A5M3WJG6_9ACTN</name>